<dbReference type="EMBL" id="JABBGC010000001">
    <property type="protein sequence ID" value="NML38424.1"/>
    <property type="molecule type" value="Genomic_DNA"/>
</dbReference>
<reference evidence="1 2" key="1">
    <citation type="submission" date="2020-04" db="EMBL/GenBank/DDBJ databases">
        <title>Chitinophaga sp. G-6-1-13 sp. nov., isolated from soil.</title>
        <authorList>
            <person name="Dahal R.H."/>
            <person name="Chaudhary D.K."/>
        </authorList>
    </citation>
    <scope>NUCLEOTIDE SEQUENCE [LARGE SCALE GENOMIC DNA]</scope>
    <source>
        <strain evidence="1 2">G-6-1-13</strain>
    </source>
</reference>
<dbReference type="AlphaFoldDB" id="A0A848GJ54"/>
<name>A0A848GJ54_9BACT</name>
<proteinExistence type="predicted"/>
<protein>
    <submittedName>
        <fullName evidence="1">Uncharacterized protein</fullName>
    </submittedName>
</protein>
<evidence type="ECO:0000313" key="1">
    <source>
        <dbReference type="EMBL" id="NML38424.1"/>
    </source>
</evidence>
<gene>
    <name evidence="1" type="ORF">HHL17_14545</name>
</gene>
<comment type="caution">
    <text evidence="1">The sequence shown here is derived from an EMBL/GenBank/DDBJ whole genome shotgun (WGS) entry which is preliminary data.</text>
</comment>
<dbReference type="RefSeq" id="WP_169225421.1">
    <property type="nucleotide sequence ID" value="NZ_JABBGC010000001.1"/>
</dbReference>
<dbReference type="Proteomes" id="UP000583266">
    <property type="component" value="Unassembled WGS sequence"/>
</dbReference>
<sequence>MKQQILDKIEKLGGNIQRANGATLPEIWQGITFSHPLWTKDWEGYGLDKFYEEHQALYTTSQDTFYDNLLAHYFSDHEIPYGQDFFRSWLFTPFKVGSHDDGELDGLVEEEEIREVVKGAELDFMCIFSSYGFPDHYFVCLTDPNPENPIVYSTDHEVYFQEIDNRGTLEDFLERYMTKDEFLQVAKKHIESSLSSLS</sequence>
<keyword evidence="2" id="KW-1185">Reference proteome</keyword>
<accession>A0A848GJ54</accession>
<organism evidence="1 2">
    <name type="scientific">Chitinophaga fulva</name>
    <dbReference type="NCBI Taxonomy" id="2728842"/>
    <lineage>
        <taxon>Bacteria</taxon>
        <taxon>Pseudomonadati</taxon>
        <taxon>Bacteroidota</taxon>
        <taxon>Chitinophagia</taxon>
        <taxon>Chitinophagales</taxon>
        <taxon>Chitinophagaceae</taxon>
        <taxon>Chitinophaga</taxon>
    </lineage>
</organism>
<evidence type="ECO:0000313" key="2">
    <source>
        <dbReference type="Proteomes" id="UP000583266"/>
    </source>
</evidence>